<dbReference type="AlphaFoldDB" id="A0A5N5QHW0"/>
<accession>A0A5N5QHW0</accession>
<name>A0A5N5QHW0_9AGAM</name>
<sequence length="213" mass="23787">MEILLPSEPRVQVLAYRATHKLPGNSTRVSDISAYFIKASWVKVGDLINPDHENKLVEREFDSGPWSEDDPDGIIVGPGLKMWYHTLHAGDKLKYTSMKFGSERIEFSAVEAQGGGKAIAACNLGPDQTVEVYQRQYVFEFEAKMTTTRVIKTIGFAMPNFSTEVTNGSGSFDANIMTCDFRYGRPPLAGVRMVEMWPMCDHMKTIENSGSFS</sequence>
<evidence type="ECO:0000313" key="1">
    <source>
        <dbReference type="EMBL" id="KAB5591325.1"/>
    </source>
</evidence>
<reference evidence="1 2" key="1">
    <citation type="journal article" date="2019" name="Fungal Biol. Biotechnol.">
        <title>Draft genome sequence of fastidious pathogen Ceratobasidium theobromae, which causes vascular-streak dieback in Theobroma cacao.</title>
        <authorList>
            <person name="Ali S.S."/>
            <person name="Asman A."/>
            <person name="Shao J."/>
            <person name="Firmansyah A.P."/>
            <person name="Susilo A.W."/>
            <person name="Rosmana A."/>
            <person name="McMahon P."/>
            <person name="Junaid M."/>
            <person name="Guest D."/>
            <person name="Kheng T.Y."/>
            <person name="Meinhardt L.W."/>
            <person name="Bailey B.A."/>
        </authorList>
    </citation>
    <scope>NUCLEOTIDE SEQUENCE [LARGE SCALE GENOMIC DNA]</scope>
    <source>
        <strain evidence="1 2">CT2</strain>
    </source>
</reference>
<evidence type="ECO:0000313" key="2">
    <source>
        <dbReference type="Proteomes" id="UP000383932"/>
    </source>
</evidence>
<proteinExistence type="predicted"/>
<protein>
    <submittedName>
        <fullName evidence="1">Uncharacterized protein</fullName>
    </submittedName>
</protein>
<dbReference type="Proteomes" id="UP000383932">
    <property type="component" value="Unassembled WGS sequence"/>
</dbReference>
<organism evidence="1 2">
    <name type="scientific">Ceratobasidium theobromae</name>
    <dbReference type="NCBI Taxonomy" id="1582974"/>
    <lineage>
        <taxon>Eukaryota</taxon>
        <taxon>Fungi</taxon>
        <taxon>Dikarya</taxon>
        <taxon>Basidiomycota</taxon>
        <taxon>Agaricomycotina</taxon>
        <taxon>Agaricomycetes</taxon>
        <taxon>Cantharellales</taxon>
        <taxon>Ceratobasidiaceae</taxon>
        <taxon>Ceratobasidium</taxon>
    </lineage>
</organism>
<comment type="caution">
    <text evidence="1">The sequence shown here is derived from an EMBL/GenBank/DDBJ whole genome shotgun (WGS) entry which is preliminary data.</text>
</comment>
<gene>
    <name evidence="1" type="ORF">CTheo_5241</name>
</gene>
<dbReference type="EMBL" id="SSOP01000111">
    <property type="protein sequence ID" value="KAB5591325.1"/>
    <property type="molecule type" value="Genomic_DNA"/>
</dbReference>
<keyword evidence="2" id="KW-1185">Reference proteome</keyword>